<feature type="region of interest" description="Disordered" evidence="2">
    <location>
        <begin position="1"/>
        <end position="21"/>
    </location>
</feature>
<comment type="similarity">
    <text evidence="1">Belongs to the GEM family.</text>
</comment>
<dbReference type="Pfam" id="PF02893">
    <property type="entry name" value="GRAM"/>
    <property type="match status" value="1"/>
</dbReference>
<evidence type="ECO:0000256" key="2">
    <source>
        <dbReference type="SAM" id="MobiDB-lite"/>
    </source>
</evidence>
<dbReference type="Gene3D" id="2.30.29.30">
    <property type="entry name" value="Pleckstrin-homology domain (PH domain)/Phosphotyrosine-binding domain (PTB)"/>
    <property type="match status" value="1"/>
</dbReference>
<name>A0A061DRZ5_THECC</name>
<accession>A0A061DRZ5</accession>
<dbReference type="InterPro" id="IPR037848">
    <property type="entry name" value="GEM-like"/>
</dbReference>
<evidence type="ECO:0000256" key="1">
    <source>
        <dbReference type="ARBA" id="ARBA00009414"/>
    </source>
</evidence>
<proteinExistence type="inferred from homology"/>
<dbReference type="Gramene" id="EOX95505">
    <property type="protein sequence ID" value="EOX95505"/>
    <property type="gene ID" value="TCM_004988"/>
</dbReference>
<feature type="compositionally biased region" description="Pro residues" evidence="2">
    <location>
        <begin position="1"/>
        <end position="12"/>
    </location>
</feature>
<dbReference type="SMART" id="SM00568">
    <property type="entry name" value="GRAM"/>
    <property type="match status" value="1"/>
</dbReference>
<feature type="domain" description="GRAM" evidence="3">
    <location>
        <begin position="104"/>
        <end position="182"/>
    </location>
</feature>
<dbReference type="InterPro" id="IPR004182">
    <property type="entry name" value="GRAM"/>
</dbReference>
<dbReference type="CDD" id="cd13222">
    <property type="entry name" value="PH-GRAM_GEM"/>
    <property type="match status" value="1"/>
</dbReference>
<evidence type="ECO:0000313" key="4">
    <source>
        <dbReference type="EMBL" id="EOX95505.1"/>
    </source>
</evidence>
<dbReference type="STRING" id="3641.A0A061DRZ5"/>
<dbReference type="InParanoid" id="A0A061DRZ5"/>
<reference evidence="4 5" key="1">
    <citation type="journal article" date="2013" name="Genome Biol.">
        <title>The genome sequence of the most widely cultivated cacao type and its use to identify candidate genes regulating pod color.</title>
        <authorList>
            <person name="Motamayor J.C."/>
            <person name="Mockaitis K."/>
            <person name="Schmutz J."/>
            <person name="Haiminen N."/>
            <person name="Iii D.L."/>
            <person name="Cornejo O."/>
            <person name="Findley S.D."/>
            <person name="Zheng P."/>
            <person name="Utro F."/>
            <person name="Royaert S."/>
            <person name="Saski C."/>
            <person name="Jenkins J."/>
            <person name="Podicheti R."/>
            <person name="Zhao M."/>
            <person name="Scheffler B.E."/>
            <person name="Stack J.C."/>
            <person name="Feltus F.A."/>
            <person name="Mustiga G.M."/>
            <person name="Amores F."/>
            <person name="Phillips W."/>
            <person name="Marelli J.P."/>
            <person name="May G.D."/>
            <person name="Shapiro H."/>
            <person name="Ma J."/>
            <person name="Bustamante C.D."/>
            <person name="Schnell R.J."/>
            <person name="Main D."/>
            <person name="Gilbert D."/>
            <person name="Parida L."/>
            <person name="Kuhn D.N."/>
        </authorList>
    </citation>
    <scope>NUCLEOTIDE SEQUENCE [LARGE SCALE GENOMIC DNA]</scope>
    <source>
        <strain evidence="5">cv. Matina 1-6</strain>
    </source>
</reference>
<sequence>MGTPMLPQPQPPSSSSNNQFNMSSYNNNPYVAISPVAASGRTPMGRICDALNRCGKKVEDATRKAEALADNVWNHLRVSPSLADAAVARLAQGTKLLTEGGHDRLFQQTFQILPGEKLLHAYVCYLSTTSGPVIGTLYTSTERLAFCSDYPLCYHASPGYQQWMYYKVVLELDKLATVNPSANRLNPSEKYIHIVTRDGYEFWFMGFISYDKALKSLTEALQHSRHASVLF</sequence>
<keyword evidence="5" id="KW-1185">Reference proteome</keyword>
<dbReference type="AlphaFoldDB" id="A0A061DRZ5"/>
<protein>
    <submittedName>
        <fullName evidence="4">FH interacting protein 1</fullName>
    </submittedName>
</protein>
<organism evidence="4 5">
    <name type="scientific">Theobroma cacao</name>
    <name type="common">Cacao</name>
    <name type="synonym">Cocoa</name>
    <dbReference type="NCBI Taxonomy" id="3641"/>
    <lineage>
        <taxon>Eukaryota</taxon>
        <taxon>Viridiplantae</taxon>
        <taxon>Streptophyta</taxon>
        <taxon>Embryophyta</taxon>
        <taxon>Tracheophyta</taxon>
        <taxon>Spermatophyta</taxon>
        <taxon>Magnoliopsida</taxon>
        <taxon>eudicotyledons</taxon>
        <taxon>Gunneridae</taxon>
        <taxon>Pentapetalae</taxon>
        <taxon>rosids</taxon>
        <taxon>malvids</taxon>
        <taxon>Malvales</taxon>
        <taxon>Malvaceae</taxon>
        <taxon>Byttnerioideae</taxon>
        <taxon>Theobroma</taxon>
    </lineage>
</organism>
<dbReference type="eggNOG" id="ENOG502QUH2">
    <property type="taxonomic scope" value="Eukaryota"/>
</dbReference>
<dbReference type="EMBL" id="CM001879">
    <property type="protein sequence ID" value="EOX95505.1"/>
    <property type="molecule type" value="Genomic_DNA"/>
</dbReference>
<evidence type="ECO:0000313" key="5">
    <source>
        <dbReference type="Proteomes" id="UP000026915"/>
    </source>
</evidence>
<dbReference type="OMA" id="KSPMEMI"/>
<dbReference type="HOGENOM" id="CLU_063785_1_2_1"/>
<gene>
    <name evidence="4" type="ORF">TCM_004988</name>
</gene>
<dbReference type="Proteomes" id="UP000026915">
    <property type="component" value="Chromosome 1"/>
</dbReference>
<evidence type="ECO:0000259" key="3">
    <source>
        <dbReference type="SMART" id="SM00568"/>
    </source>
</evidence>
<dbReference type="PANTHER" id="PTHR31969">
    <property type="entry name" value="GEM-LIKE PROTEIN 2"/>
    <property type="match status" value="1"/>
</dbReference>
<dbReference type="InterPro" id="IPR011993">
    <property type="entry name" value="PH-like_dom_sf"/>
</dbReference>